<reference evidence="1" key="1">
    <citation type="submission" date="2018-06" db="EMBL/GenBank/DDBJ databases">
        <authorList>
            <person name="Zhirakovskaya E."/>
        </authorList>
    </citation>
    <scope>NUCLEOTIDE SEQUENCE</scope>
</reference>
<name>A0A3B0TDI3_9ZZZZ</name>
<sequence>MVKSNDIIAKLEVIPPPSYSGQDHFIFTIQPDTLYNYVGVALKNNDFSRRPIGFDKDVTVTGIFVRPLKQRPTDNVATEPKPEIKPKILAERVMIDSKKTYTVSEQEISIGL</sequence>
<accession>A0A3B0TDI3</accession>
<organism evidence="1">
    <name type="scientific">hydrothermal vent metagenome</name>
    <dbReference type="NCBI Taxonomy" id="652676"/>
    <lineage>
        <taxon>unclassified sequences</taxon>
        <taxon>metagenomes</taxon>
        <taxon>ecological metagenomes</taxon>
    </lineage>
</organism>
<gene>
    <name evidence="1" type="ORF">MNBD_BACTEROID03-2142</name>
</gene>
<proteinExistence type="predicted"/>
<dbReference type="AlphaFoldDB" id="A0A3B0TDI3"/>
<protein>
    <submittedName>
        <fullName evidence="1">Uncharacterized protein</fullName>
    </submittedName>
</protein>
<evidence type="ECO:0000313" key="1">
    <source>
        <dbReference type="EMBL" id="VAW14950.1"/>
    </source>
</evidence>
<dbReference type="EMBL" id="UOEL01000124">
    <property type="protein sequence ID" value="VAW14950.1"/>
    <property type="molecule type" value="Genomic_DNA"/>
</dbReference>